<evidence type="ECO:0000313" key="8">
    <source>
        <dbReference type="EMBL" id="KAF2099131.1"/>
    </source>
</evidence>
<dbReference type="PANTHER" id="PTHR10578:SF86">
    <property type="entry name" value="DEPENDENT DEHYDROGENASE, PUTATIVE (AFU_ORTHOLOGUE AFUA_6G02720)-RELATED"/>
    <property type="match status" value="1"/>
</dbReference>
<keyword evidence="9" id="KW-1185">Reference proteome</keyword>
<feature type="binding site" evidence="5">
    <location>
        <position position="173"/>
    </location>
    <ligand>
        <name>glyoxylate</name>
        <dbReference type="ChEBI" id="CHEBI:36655"/>
    </ligand>
</feature>
<comment type="caution">
    <text evidence="8">The sequence shown here is derived from an EMBL/GenBank/DDBJ whole genome shotgun (WGS) entry which is preliminary data.</text>
</comment>
<accession>A0A9P4M5X4</accession>
<dbReference type="GO" id="GO:0010181">
    <property type="term" value="F:FMN binding"/>
    <property type="evidence" value="ECO:0007669"/>
    <property type="project" value="InterPro"/>
</dbReference>
<dbReference type="AlphaFoldDB" id="A0A9P4M5X4"/>
<comment type="similarity">
    <text evidence="3">Belongs to the FMN-dependent alpha-hydroxy acid dehydrogenase family.</text>
</comment>
<gene>
    <name evidence="8" type="ORF">NA57DRAFT_56753</name>
</gene>
<organism evidence="8 9">
    <name type="scientific">Rhizodiscina lignyota</name>
    <dbReference type="NCBI Taxonomy" id="1504668"/>
    <lineage>
        <taxon>Eukaryota</taxon>
        <taxon>Fungi</taxon>
        <taxon>Dikarya</taxon>
        <taxon>Ascomycota</taxon>
        <taxon>Pezizomycotina</taxon>
        <taxon>Dothideomycetes</taxon>
        <taxon>Pleosporomycetidae</taxon>
        <taxon>Aulographales</taxon>
        <taxon>Rhizodiscinaceae</taxon>
        <taxon>Rhizodiscina</taxon>
    </lineage>
</organism>
<dbReference type="Gene3D" id="3.20.20.70">
    <property type="entry name" value="Aldolase class I"/>
    <property type="match status" value="1"/>
</dbReference>
<dbReference type="SUPFAM" id="SSF51395">
    <property type="entry name" value="FMN-linked oxidoreductases"/>
    <property type="match status" value="1"/>
</dbReference>
<evidence type="ECO:0000256" key="2">
    <source>
        <dbReference type="ARBA" id="ARBA00023002"/>
    </source>
</evidence>
<dbReference type="PIRSF" id="PIRSF000138">
    <property type="entry name" value="Al-hdrx_acd_dh"/>
    <property type="match status" value="1"/>
</dbReference>
<feature type="binding site" evidence="5">
    <location>
        <position position="210"/>
    </location>
    <ligand>
        <name>glyoxylate</name>
        <dbReference type="ChEBI" id="CHEBI:36655"/>
    </ligand>
</feature>
<evidence type="ECO:0000256" key="4">
    <source>
        <dbReference type="PIRSR" id="PIRSR000138-1"/>
    </source>
</evidence>
<dbReference type="PROSITE" id="PS51349">
    <property type="entry name" value="FMN_HYDROXY_ACID_DH_2"/>
    <property type="match status" value="1"/>
</dbReference>
<protein>
    <submittedName>
        <fullName evidence="8">L-lactate dehydrogenase</fullName>
    </submittedName>
</protein>
<dbReference type="PANTHER" id="PTHR10578">
    <property type="entry name" value="S -2-HYDROXY-ACID OXIDASE-RELATED"/>
    <property type="match status" value="1"/>
</dbReference>
<feature type="domain" description="FMN hydroxy acid dehydrogenase" evidence="7">
    <location>
        <begin position="36"/>
        <end position="448"/>
    </location>
</feature>
<dbReference type="InterPro" id="IPR013785">
    <property type="entry name" value="Aldolase_TIM"/>
</dbReference>
<name>A0A9P4M5X4_9PEZI</name>
<dbReference type="Proteomes" id="UP000799772">
    <property type="component" value="Unassembled WGS sequence"/>
</dbReference>
<dbReference type="EMBL" id="ML978126">
    <property type="protein sequence ID" value="KAF2099131.1"/>
    <property type="molecule type" value="Genomic_DNA"/>
</dbReference>
<dbReference type="InterPro" id="IPR012133">
    <property type="entry name" value="Alpha-hydoxy_acid_DH_FMN"/>
</dbReference>
<dbReference type="PROSITE" id="PS00557">
    <property type="entry name" value="FMN_HYDROXY_ACID_DH_1"/>
    <property type="match status" value="1"/>
</dbReference>
<dbReference type="GO" id="GO:0016491">
    <property type="term" value="F:oxidoreductase activity"/>
    <property type="evidence" value="ECO:0007669"/>
    <property type="project" value="UniProtKB-KW"/>
</dbReference>
<dbReference type="OrthoDB" id="25826at2759"/>
<dbReference type="InterPro" id="IPR008259">
    <property type="entry name" value="FMN_hydac_DH_AS"/>
</dbReference>
<feature type="binding site" evidence="5">
    <location>
        <position position="201"/>
    </location>
    <ligand>
        <name>FMN</name>
        <dbReference type="ChEBI" id="CHEBI:58210"/>
    </ligand>
</feature>
<feature type="binding site" evidence="5">
    <location>
        <position position="62"/>
    </location>
    <ligand>
        <name>glyoxylate</name>
        <dbReference type="ChEBI" id="CHEBI:36655"/>
    </ligand>
</feature>
<sequence length="452" mass="50200">MSPQNPPPSASLNRPYDEPDPNAHAAYQRDIYSALRPPRLSTKPSEWEAQARRVVPKPNFYYVFGSASSCDTHTANVEAFKRYRLRPHMLVNATRRDLSAKLFEGTQYEMKLRHPILAGPVGVQEIMHKDAEEAVARACEEVGVPMVLSSAATRTIEQVAEANGNGERWYQLYWPRPQAEDLTASVLRRAKAAGYKVLVVTLDTFMLAWRPHDLDGAYLPFIWGQGCQIGLSDPAFNRMYEEMQKNDTRTRMEKLREAWDMANRPGTPFGALKVLRYAPLIRKARAVMEAMNSGTFREWEHIEVLKELWDGPIVLKGIQTVEDAHRAIDAGVQGILVSNHGGRQVDGAIASLDALAEIGADARVKSSGLTLLFDGGIRTGSDVMKAIALGAKAVFVARPYMYGLAIAGQEGVRHVFKCLLADTDNMMANAGKRALTELSREDLRVLQVPAKL</sequence>
<evidence type="ECO:0000313" key="9">
    <source>
        <dbReference type="Proteomes" id="UP000799772"/>
    </source>
</evidence>
<evidence type="ECO:0000256" key="6">
    <source>
        <dbReference type="SAM" id="MobiDB-lite"/>
    </source>
</evidence>
<evidence type="ECO:0000256" key="5">
    <source>
        <dbReference type="PIRSR" id="PIRSR000138-2"/>
    </source>
</evidence>
<feature type="active site" description="Proton acceptor" evidence="4">
    <location>
        <position position="340"/>
    </location>
</feature>
<comment type="cofactor">
    <cofactor evidence="1">
        <name>FMN</name>
        <dbReference type="ChEBI" id="CHEBI:58210"/>
    </cofactor>
</comment>
<evidence type="ECO:0000259" key="7">
    <source>
        <dbReference type="PROSITE" id="PS51349"/>
    </source>
</evidence>
<proteinExistence type="inferred from homology"/>
<feature type="binding site" evidence="5">
    <location>
        <position position="338"/>
    </location>
    <ligand>
        <name>FMN</name>
        <dbReference type="ChEBI" id="CHEBI:58210"/>
    </ligand>
</feature>
<keyword evidence="5" id="KW-0285">Flavoprotein</keyword>
<feature type="binding site" evidence="5">
    <location>
        <position position="316"/>
    </location>
    <ligand>
        <name>FMN</name>
        <dbReference type="ChEBI" id="CHEBI:58210"/>
    </ligand>
</feature>
<dbReference type="InterPro" id="IPR000262">
    <property type="entry name" value="FMN-dep_DH"/>
</dbReference>
<evidence type="ECO:0000256" key="3">
    <source>
        <dbReference type="ARBA" id="ARBA00024042"/>
    </source>
</evidence>
<reference evidence="8" key="1">
    <citation type="journal article" date="2020" name="Stud. Mycol.">
        <title>101 Dothideomycetes genomes: a test case for predicting lifestyles and emergence of pathogens.</title>
        <authorList>
            <person name="Haridas S."/>
            <person name="Albert R."/>
            <person name="Binder M."/>
            <person name="Bloem J."/>
            <person name="Labutti K."/>
            <person name="Salamov A."/>
            <person name="Andreopoulos B."/>
            <person name="Baker S."/>
            <person name="Barry K."/>
            <person name="Bills G."/>
            <person name="Bluhm B."/>
            <person name="Cannon C."/>
            <person name="Castanera R."/>
            <person name="Culley D."/>
            <person name="Daum C."/>
            <person name="Ezra D."/>
            <person name="Gonzalez J."/>
            <person name="Henrissat B."/>
            <person name="Kuo A."/>
            <person name="Liang C."/>
            <person name="Lipzen A."/>
            <person name="Lutzoni F."/>
            <person name="Magnuson J."/>
            <person name="Mondo S."/>
            <person name="Nolan M."/>
            <person name="Ohm R."/>
            <person name="Pangilinan J."/>
            <person name="Park H.-J."/>
            <person name="Ramirez L."/>
            <person name="Alfaro M."/>
            <person name="Sun H."/>
            <person name="Tritt A."/>
            <person name="Yoshinaga Y."/>
            <person name="Zwiers L.-H."/>
            <person name="Turgeon B."/>
            <person name="Goodwin S."/>
            <person name="Spatafora J."/>
            <person name="Crous P."/>
            <person name="Grigoriev I."/>
        </authorList>
    </citation>
    <scope>NUCLEOTIDE SEQUENCE</scope>
    <source>
        <strain evidence="8">CBS 133067</strain>
    </source>
</reference>
<feature type="binding site" evidence="5">
    <location>
        <position position="340"/>
    </location>
    <ligand>
        <name>glyoxylate</name>
        <dbReference type="ChEBI" id="CHEBI:36655"/>
    </ligand>
</feature>
<feature type="binding site" evidence="5">
    <location>
        <position position="149"/>
    </location>
    <ligand>
        <name>FMN</name>
        <dbReference type="ChEBI" id="CHEBI:58210"/>
    </ligand>
</feature>
<dbReference type="Pfam" id="PF01070">
    <property type="entry name" value="FMN_dh"/>
    <property type="match status" value="1"/>
</dbReference>
<keyword evidence="5" id="KW-0288">FMN</keyword>
<feature type="binding site" evidence="5">
    <location>
        <begin position="120"/>
        <end position="122"/>
    </location>
    <ligand>
        <name>FMN</name>
        <dbReference type="ChEBI" id="CHEBI:58210"/>
    </ligand>
</feature>
<keyword evidence="2" id="KW-0560">Oxidoreductase</keyword>
<feature type="region of interest" description="Disordered" evidence="6">
    <location>
        <begin position="1"/>
        <end position="30"/>
    </location>
</feature>
<evidence type="ECO:0000256" key="1">
    <source>
        <dbReference type="ARBA" id="ARBA00001917"/>
    </source>
</evidence>
<dbReference type="InterPro" id="IPR037396">
    <property type="entry name" value="FMN_HAD"/>
</dbReference>
<feature type="binding site" evidence="5">
    <location>
        <position position="343"/>
    </location>
    <ligand>
        <name>glyoxylate</name>
        <dbReference type="ChEBI" id="CHEBI:36655"/>
    </ligand>
</feature>
<feature type="binding site" evidence="5">
    <location>
        <position position="171"/>
    </location>
    <ligand>
        <name>FMN</name>
        <dbReference type="ChEBI" id="CHEBI:58210"/>
    </ligand>
</feature>
<feature type="binding site" evidence="5">
    <location>
        <begin position="374"/>
        <end position="378"/>
    </location>
    <ligand>
        <name>FMN</name>
        <dbReference type="ChEBI" id="CHEBI:58210"/>
    </ligand>
</feature>